<dbReference type="GO" id="GO:0006950">
    <property type="term" value="P:response to stress"/>
    <property type="evidence" value="ECO:0007669"/>
    <property type="project" value="TreeGrafter"/>
</dbReference>
<dbReference type="SUPFAM" id="SSF46785">
    <property type="entry name" value="Winged helix' DNA-binding domain"/>
    <property type="match status" value="1"/>
</dbReference>
<dbReference type="Gene3D" id="1.10.10.10">
    <property type="entry name" value="Winged helix-like DNA-binding domain superfamily/Winged helix DNA-binding domain"/>
    <property type="match status" value="1"/>
</dbReference>
<evidence type="ECO:0000313" key="5">
    <source>
        <dbReference type="EMBL" id="QFG01241.1"/>
    </source>
</evidence>
<dbReference type="Proteomes" id="UP000325517">
    <property type="component" value="Chromosome"/>
</dbReference>
<evidence type="ECO:0000259" key="4">
    <source>
        <dbReference type="PROSITE" id="PS50995"/>
    </source>
</evidence>
<dbReference type="InterPro" id="IPR039422">
    <property type="entry name" value="MarR/SlyA-like"/>
</dbReference>
<evidence type="ECO:0000256" key="1">
    <source>
        <dbReference type="ARBA" id="ARBA00023015"/>
    </source>
</evidence>
<dbReference type="OrthoDB" id="9799663at2"/>
<organism evidence="5 6">
    <name type="scientific">Psychrobacillus glaciei</name>
    <dbReference type="NCBI Taxonomy" id="2283160"/>
    <lineage>
        <taxon>Bacteria</taxon>
        <taxon>Bacillati</taxon>
        <taxon>Bacillota</taxon>
        <taxon>Bacilli</taxon>
        <taxon>Bacillales</taxon>
        <taxon>Bacillaceae</taxon>
        <taxon>Psychrobacillus</taxon>
    </lineage>
</organism>
<dbReference type="PROSITE" id="PS50995">
    <property type="entry name" value="HTH_MARR_2"/>
    <property type="match status" value="1"/>
</dbReference>
<gene>
    <name evidence="5" type="ORF">PB01_17670</name>
</gene>
<keyword evidence="6" id="KW-1185">Reference proteome</keyword>
<protein>
    <submittedName>
        <fullName evidence="5">MarR family transcriptional regulator</fullName>
    </submittedName>
</protein>
<dbReference type="InterPro" id="IPR036390">
    <property type="entry name" value="WH_DNA-bd_sf"/>
</dbReference>
<dbReference type="GO" id="GO:0003677">
    <property type="term" value="F:DNA binding"/>
    <property type="evidence" value="ECO:0007669"/>
    <property type="project" value="UniProtKB-KW"/>
</dbReference>
<dbReference type="PANTHER" id="PTHR33164">
    <property type="entry name" value="TRANSCRIPTIONAL REGULATOR, MARR FAMILY"/>
    <property type="match status" value="1"/>
</dbReference>
<dbReference type="InterPro" id="IPR023187">
    <property type="entry name" value="Tscrpt_reg_MarR-type_CS"/>
</dbReference>
<evidence type="ECO:0000256" key="2">
    <source>
        <dbReference type="ARBA" id="ARBA00023125"/>
    </source>
</evidence>
<evidence type="ECO:0000313" key="6">
    <source>
        <dbReference type="Proteomes" id="UP000325517"/>
    </source>
</evidence>
<dbReference type="Pfam" id="PF01047">
    <property type="entry name" value="MarR"/>
    <property type="match status" value="1"/>
</dbReference>
<dbReference type="EMBL" id="CP031223">
    <property type="protein sequence ID" value="QFG01241.1"/>
    <property type="molecule type" value="Genomic_DNA"/>
</dbReference>
<dbReference type="KEGG" id="psyo:PB01_17670"/>
<dbReference type="GO" id="GO:0003700">
    <property type="term" value="F:DNA-binding transcription factor activity"/>
    <property type="evidence" value="ECO:0007669"/>
    <property type="project" value="InterPro"/>
</dbReference>
<keyword evidence="1" id="KW-0805">Transcription regulation</keyword>
<feature type="domain" description="HTH marR-type" evidence="4">
    <location>
        <begin position="1"/>
        <end position="133"/>
    </location>
</feature>
<dbReference type="AlphaFoldDB" id="A0A5J6STP0"/>
<keyword evidence="3" id="KW-0804">Transcription</keyword>
<name>A0A5J6STP0_9BACI</name>
<dbReference type="InterPro" id="IPR036388">
    <property type="entry name" value="WH-like_DNA-bd_sf"/>
</dbReference>
<dbReference type="SMART" id="SM00347">
    <property type="entry name" value="HTH_MARR"/>
    <property type="match status" value="1"/>
</dbReference>
<keyword evidence="2" id="KW-0238">DNA-binding</keyword>
<dbReference type="InterPro" id="IPR000835">
    <property type="entry name" value="HTH_MarR-typ"/>
</dbReference>
<dbReference type="PROSITE" id="PS01117">
    <property type="entry name" value="HTH_MARR_1"/>
    <property type="match status" value="1"/>
</dbReference>
<evidence type="ECO:0000256" key="3">
    <source>
        <dbReference type="ARBA" id="ARBA00023163"/>
    </source>
</evidence>
<sequence length="136" mass="16026">MLLDIYYEVSKKMSSQRAKALAEHLRKIDLTLNQYLILSIIEHDGACLSIHLAEKLRLKAASITYLVDSLEKRGLVKRVDNPEDRRSHYINLTDEGIKVMSFPMKDNVITQFFKKMDQDELEMFYFMLRLLNRKIT</sequence>
<dbReference type="PANTHER" id="PTHR33164:SF101">
    <property type="entry name" value="TRANSCRIPTIONAL REPRESSOR MPRA"/>
    <property type="match status" value="1"/>
</dbReference>
<accession>A0A5J6STP0</accession>
<reference evidence="5 6" key="1">
    <citation type="submission" date="2018-07" db="EMBL/GenBank/DDBJ databases">
        <title>Complete genome sequence of Psychrobacillus sp. PB01, isolated from iceberg, and comparative genome analysis of Psychrobacillus strains.</title>
        <authorList>
            <person name="Lee P.C."/>
        </authorList>
    </citation>
    <scope>NUCLEOTIDE SEQUENCE [LARGE SCALE GENOMIC DNA]</scope>
    <source>
        <strain evidence="5 6">PB01</strain>
    </source>
</reference>
<proteinExistence type="predicted"/>
<dbReference type="PRINTS" id="PR00598">
    <property type="entry name" value="HTHMARR"/>
</dbReference>